<dbReference type="Pfam" id="PF02210">
    <property type="entry name" value="Laminin_G_2"/>
    <property type="match status" value="1"/>
</dbReference>
<dbReference type="EMBL" id="UYRT01108182">
    <property type="protein sequence ID" value="VDN45005.1"/>
    <property type="molecule type" value="Genomic_DNA"/>
</dbReference>
<dbReference type="InterPro" id="IPR013320">
    <property type="entry name" value="ConA-like_dom_sf"/>
</dbReference>
<dbReference type="CDD" id="cd00110">
    <property type="entry name" value="LamG"/>
    <property type="match status" value="1"/>
</dbReference>
<feature type="domain" description="Laminin G" evidence="2">
    <location>
        <begin position="1"/>
        <end position="107"/>
    </location>
</feature>
<protein>
    <submittedName>
        <fullName evidence="5">LAM_G_DOMAIN domain-containing protein</fullName>
    </submittedName>
</protein>
<gene>
    <name evidence="3" type="ORF">GPUH_LOCUS26030</name>
</gene>
<dbReference type="AlphaFoldDB" id="A0A183EYI9"/>
<evidence type="ECO:0000313" key="3">
    <source>
        <dbReference type="EMBL" id="VDN45005.1"/>
    </source>
</evidence>
<dbReference type="SUPFAM" id="SSF49899">
    <property type="entry name" value="Concanavalin A-like lectins/glucanases"/>
    <property type="match status" value="1"/>
</dbReference>
<name>A0A183EYI9_9BILA</name>
<evidence type="ECO:0000259" key="2">
    <source>
        <dbReference type="PROSITE" id="PS50025"/>
    </source>
</evidence>
<dbReference type="InterPro" id="IPR001791">
    <property type="entry name" value="Laminin_G"/>
</dbReference>
<reference evidence="3 4" key="2">
    <citation type="submission" date="2018-11" db="EMBL/GenBank/DDBJ databases">
        <authorList>
            <consortium name="Pathogen Informatics"/>
        </authorList>
    </citation>
    <scope>NUCLEOTIDE SEQUENCE [LARGE SCALE GENOMIC DNA]</scope>
</reference>
<evidence type="ECO:0000256" key="1">
    <source>
        <dbReference type="PROSITE-ProRule" id="PRU00122"/>
    </source>
</evidence>
<evidence type="ECO:0000313" key="4">
    <source>
        <dbReference type="Proteomes" id="UP000271098"/>
    </source>
</evidence>
<comment type="caution">
    <text evidence="1">Lacks conserved residue(s) required for the propagation of feature annotation.</text>
</comment>
<dbReference type="PROSITE" id="PS50025">
    <property type="entry name" value="LAM_G_DOMAIN"/>
    <property type="match status" value="1"/>
</dbReference>
<evidence type="ECO:0000313" key="5">
    <source>
        <dbReference type="WBParaSite" id="GPUH_0002606001-mRNA-1"/>
    </source>
</evidence>
<dbReference type="Gene3D" id="2.60.120.200">
    <property type="match status" value="1"/>
</dbReference>
<accession>A0A183EYI9</accession>
<dbReference type="OrthoDB" id="6275838at2759"/>
<sequence length="107" mass="11893">IEKRHVQYRWNCGTGVGIVRVSHQTVNDGKWHSLKISRRSRHVKLVLDEMYEAEGDSPAGSDVINLYRDSMRLTFGAVVSQAVGDDNFVSANDLKPNVTKGMIGCFG</sequence>
<keyword evidence="4" id="KW-1185">Reference proteome</keyword>
<dbReference type="WBParaSite" id="GPUH_0002606001-mRNA-1">
    <property type="protein sequence ID" value="GPUH_0002606001-mRNA-1"/>
    <property type="gene ID" value="GPUH_0002606001"/>
</dbReference>
<proteinExistence type="predicted"/>
<organism evidence="5">
    <name type="scientific">Gongylonema pulchrum</name>
    <dbReference type="NCBI Taxonomy" id="637853"/>
    <lineage>
        <taxon>Eukaryota</taxon>
        <taxon>Metazoa</taxon>
        <taxon>Ecdysozoa</taxon>
        <taxon>Nematoda</taxon>
        <taxon>Chromadorea</taxon>
        <taxon>Rhabditida</taxon>
        <taxon>Spirurina</taxon>
        <taxon>Spiruromorpha</taxon>
        <taxon>Spiruroidea</taxon>
        <taxon>Gongylonematidae</taxon>
        <taxon>Gongylonema</taxon>
    </lineage>
</organism>
<reference evidence="5" key="1">
    <citation type="submission" date="2016-06" db="UniProtKB">
        <authorList>
            <consortium name="WormBaseParasite"/>
        </authorList>
    </citation>
    <scope>IDENTIFICATION</scope>
</reference>
<dbReference type="Proteomes" id="UP000271098">
    <property type="component" value="Unassembled WGS sequence"/>
</dbReference>